<feature type="compositionally biased region" description="Acidic residues" evidence="1">
    <location>
        <begin position="216"/>
        <end position="228"/>
    </location>
</feature>
<dbReference type="RefSeq" id="XP_001302727.1">
    <property type="nucleotide sequence ID" value="XM_001302726.1"/>
</dbReference>
<reference evidence="2" key="2">
    <citation type="journal article" date="2007" name="Science">
        <title>Draft genome sequence of the sexually transmitted pathogen Trichomonas vaginalis.</title>
        <authorList>
            <person name="Carlton J.M."/>
            <person name="Hirt R.P."/>
            <person name="Silva J.C."/>
            <person name="Delcher A.L."/>
            <person name="Schatz M."/>
            <person name="Zhao Q."/>
            <person name="Wortman J.R."/>
            <person name="Bidwell S.L."/>
            <person name="Alsmark U.C.M."/>
            <person name="Besteiro S."/>
            <person name="Sicheritz-Ponten T."/>
            <person name="Noel C.J."/>
            <person name="Dacks J.B."/>
            <person name="Foster P.G."/>
            <person name="Simillion C."/>
            <person name="Van de Peer Y."/>
            <person name="Miranda-Saavedra D."/>
            <person name="Barton G.J."/>
            <person name="Westrop G.D."/>
            <person name="Mueller S."/>
            <person name="Dessi D."/>
            <person name="Fiori P.L."/>
            <person name="Ren Q."/>
            <person name="Paulsen I."/>
            <person name="Zhang H."/>
            <person name="Bastida-Corcuera F.D."/>
            <person name="Simoes-Barbosa A."/>
            <person name="Brown M.T."/>
            <person name="Hayes R.D."/>
            <person name="Mukherjee M."/>
            <person name="Okumura C.Y."/>
            <person name="Schneider R."/>
            <person name="Smith A.J."/>
            <person name="Vanacova S."/>
            <person name="Villalvazo M."/>
            <person name="Haas B.J."/>
            <person name="Pertea M."/>
            <person name="Feldblyum T.V."/>
            <person name="Utterback T.R."/>
            <person name="Shu C.L."/>
            <person name="Osoegawa K."/>
            <person name="de Jong P.J."/>
            <person name="Hrdy I."/>
            <person name="Horvathova L."/>
            <person name="Zubacova Z."/>
            <person name="Dolezal P."/>
            <person name="Malik S.B."/>
            <person name="Logsdon J.M. Jr."/>
            <person name="Henze K."/>
            <person name="Gupta A."/>
            <person name="Wang C.C."/>
            <person name="Dunne R.L."/>
            <person name="Upcroft J.A."/>
            <person name="Upcroft P."/>
            <person name="White O."/>
            <person name="Salzberg S.L."/>
            <person name="Tang P."/>
            <person name="Chiu C.-H."/>
            <person name="Lee Y.-S."/>
            <person name="Embley T.M."/>
            <person name="Coombs G.H."/>
            <person name="Mottram J.C."/>
            <person name="Tachezy J."/>
            <person name="Fraser-Liggett C.M."/>
            <person name="Johnson P.J."/>
        </authorList>
    </citation>
    <scope>NUCLEOTIDE SEQUENCE [LARGE SCALE GENOMIC DNA]</scope>
    <source>
        <strain evidence="2">G3</strain>
    </source>
</reference>
<dbReference type="EMBL" id="DS114165">
    <property type="protein sequence ID" value="EAX89797.1"/>
    <property type="molecule type" value="Genomic_DNA"/>
</dbReference>
<dbReference type="SMR" id="A2FZ63"/>
<organism evidence="2 3">
    <name type="scientific">Trichomonas vaginalis (strain ATCC PRA-98 / G3)</name>
    <dbReference type="NCBI Taxonomy" id="412133"/>
    <lineage>
        <taxon>Eukaryota</taxon>
        <taxon>Metamonada</taxon>
        <taxon>Parabasalia</taxon>
        <taxon>Trichomonadida</taxon>
        <taxon>Trichomonadidae</taxon>
        <taxon>Trichomonas</taxon>
    </lineage>
</organism>
<dbReference type="Proteomes" id="UP000001542">
    <property type="component" value="Unassembled WGS sequence"/>
</dbReference>
<feature type="compositionally biased region" description="Low complexity" evidence="1">
    <location>
        <begin position="10"/>
        <end position="22"/>
    </location>
</feature>
<feature type="region of interest" description="Disordered" evidence="1">
    <location>
        <begin position="160"/>
        <end position="259"/>
    </location>
</feature>
<dbReference type="AlphaFoldDB" id="A2FZ63"/>
<feature type="region of interest" description="Disordered" evidence="1">
    <location>
        <begin position="272"/>
        <end position="292"/>
    </location>
</feature>
<dbReference type="KEGG" id="tva:4747471"/>
<gene>
    <name evidence="2" type="ORF">TVAG_156770</name>
</gene>
<feature type="compositionally biased region" description="Basic and acidic residues" evidence="1">
    <location>
        <begin position="278"/>
        <end position="292"/>
    </location>
</feature>
<dbReference type="VEuPathDB" id="TrichDB:TVAGG3_0454350"/>
<sequence>MEDLGNKYLNQQKNMMETQQQQSAPQQMELQNLKNKIADESKKIEKDSFKPMRDSLNKMEKMRDQQAKKIVSQLSNDSKAVYKDLSSKITQTIQNSEVGRAEMAINQKISNFEKNSEQLDQNPKEKTPIQKNDEIINFQNQIIADQQAMNQNVVAKALIKMKPKQKKPSKQKENENEEEDVQKSMLQQMIKYQKSQESHSNDSQQTNSPNDQNQEISEENLVESDSDGDPILLSTKDDDSPQLIDSNSTDTTKYKEEEEIKDLDSLPILLDDIPTLPKDNEKINKSSDDDNQ</sequence>
<keyword evidence="3" id="KW-1185">Reference proteome</keyword>
<name>A2FZ63_TRIV3</name>
<feature type="compositionally biased region" description="Basic and acidic residues" evidence="1">
    <location>
        <begin position="36"/>
        <end position="64"/>
    </location>
</feature>
<feature type="compositionally biased region" description="Basic residues" evidence="1">
    <location>
        <begin position="160"/>
        <end position="169"/>
    </location>
</feature>
<evidence type="ECO:0000256" key="1">
    <source>
        <dbReference type="SAM" id="MobiDB-lite"/>
    </source>
</evidence>
<dbReference type="InParanoid" id="A2FZ63"/>
<reference evidence="2" key="1">
    <citation type="submission" date="2006-10" db="EMBL/GenBank/DDBJ databases">
        <authorList>
            <person name="Amadeo P."/>
            <person name="Zhao Q."/>
            <person name="Wortman J."/>
            <person name="Fraser-Liggett C."/>
            <person name="Carlton J."/>
        </authorList>
    </citation>
    <scope>NUCLEOTIDE SEQUENCE</scope>
    <source>
        <strain evidence="2">G3</strain>
    </source>
</reference>
<evidence type="ECO:0000313" key="2">
    <source>
        <dbReference type="EMBL" id="EAX89797.1"/>
    </source>
</evidence>
<dbReference type="VEuPathDB" id="TrichDB:TVAG_156770"/>
<feature type="region of interest" description="Disordered" evidence="1">
    <location>
        <begin position="1"/>
        <end position="64"/>
    </location>
</feature>
<accession>A2FZ63</accession>
<feature type="compositionally biased region" description="Polar residues" evidence="1">
    <location>
        <begin position="23"/>
        <end position="34"/>
    </location>
</feature>
<protein>
    <submittedName>
        <fullName evidence="2">Uncharacterized protein</fullName>
    </submittedName>
</protein>
<proteinExistence type="predicted"/>
<evidence type="ECO:0000313" key="3">
    <source>
        <dbReference type="Proteomes" id="UP000001542"/>
    </source>
</evidence>
<feature type="compositionally biased region" description="Polar residues" evidence="1">
    <location>
        <begin position="201"/>
        <end position="215"/>
    </location>
</feature>